<name>A0A1E4SHT1_9ASCO</name>
<proteinExistence type="predicted"/>
<dbReference type="OrthoDB" id="4075141at2759"/>
<organism evidence="2 3">
    <name type="scientific">Suhomyces tanzawaensis NRRL Y-17324</name>
    <dbReference type="NCBI Taxonomy" id="984487"/>
    <lineage>
        <taxon>Eukaryota</taxon>
        <taxon>Fungi</taxon>
        <taxon>Dikarya</taxon>
        <taxon>Ascomycota</taxon>
        <taxon>Saccharomycotina</taxon>
        <taxon>Pichiomycetes</taxon>
        <taxon>Debaryomycetaceae</taxon>
        <taxon>Suhomyces</taxon>
    </lineage>
</organism>
<evidence type="ECO:0000313" key="3">
    <source>
        <dbReference type="Proteomes" id="UP000094285"/>
    </source>
</evidence>
<protein>
    <submittedName>
        <fullName evidence="2">Uncharacterized protein</fullName>
    </submittedName>
</protein>
<gene>
    <name evidence="2" type="ORF">CANTADRAFT_51121</name>
</gene>
<keyword evidence="1" id="KW-0472">Membrane</keyword>
<feature type="transmembrane region" description="Helical" evidence="1">
    <location>
        <begin position="290"/>
        <end position="307"/>
    </location>
</feature>
<feature type="transmembrane region" description="Helical" evidence="1">
    <location>
        <begin position="258"/>
        <end position="278"/>
    </location>
</feature>
<keyword evidence="1" id="KW-1133">Transmembrane helix</keyword>
<evidence type="ECO:0000256" key="1">
    <source>
        <dbReference type="SAM" id="Phobius"/>
    </source>
</evidence>
<keyword evidence="1" id="KW-0812">Transmembrane</keyword>
<reference evidence="3" key="1">
    <citation type="submission" date="2016-05" db="EMBL/GenBank/DDBJ databases">
        <title>Comparative genomics of biotechnologically important yeasts.</title>
        <authorList>
            <consortium name="DOE Joint Genome Institute"/>
            <person name="Riley R."/>
            <person name="Haridas S."/>
            <person name="Wolfe K.H."/>
            <person name="Lopes M.R."/>
            <person name="Hittinger C.T."/>
            <person name="Goker M."/>
            <person name="Salamov A."/>
            <person name="Wisecaver J."/>
            <person name="Long T.M."/>
            <person name="Aerts A.L."/>
            <person name="Barry K."/>
            <person name="Choi C."/>
            <person name="Clum A."/>
            <person name="Coughlan A.Y."/>
            <person name="Deshpande S."/>
            <person name="Douglass A.P."/>
            <person name="Hanson S.J."/>
            <person name="Klenk H.-P."/>
            <person name="Labutti K."/>
            <person name="Lapidus A."/>
            <person name="Lindquist E."/>
            <person name="Lipzen A."/>
            <person name="Meier-Kolthoff J.P."/>
            <person name="Ohm R.A."/>
            <person name="Otillar R.P."/>
            <person name="Pangilinan J."/>
            <person name="Peng Y."/>
            <person name="Rokas A."/>
            <person name="Rosa C.A."/>
            <person name="Scheuner C."/>
            <person name="Sibirny A.A."/>
            <person name="Slot J.C."/>
            <person name="Stielow J.B."/>
            <person name="Sun H."/>
            <person name="Kurtzman C.P."/>
            <person name="Blackwell M."/>
            <person name="Grigoriev I.V."/>
            <person name="Jeffries T.W."/>
        </authorList>
    </citation>
    <scope>NUCLEOTIDE SEQUENCE [LARGE SCALE GENOMIC DNA]</scope>
    <source>
        <strain evidence="3">NRRL Y-17324</strain>
    </source>
</reference>
<dbReference type="AlphaFoldDB" id="A0A1E4SHT1"/>
<dbReference type="RefSeq" id="XP_020064104.1">
    <property type="nucleotide sequence ID" value="XM_020209908.1"/>
</dbReference>
<keyword evidence="3" id="KW-1185">Reference proteome</keyword>
<accession>A0A1E4SHT1</accession>
<sequence length="413" mass="48083">MRNVQLLLQDPSVSKWIKWVLVLLVARVKKPLFWSSFLALNPLIRRVLQSSESQRDETIGRRLSKLSNIVTCAFLYLATHSNNGFPKDYVLIYLWMSYYGELDKPSDLRVLVSPQTSRYFKVETYSPSVALLYQHKEYVIYPLIFGQLLSNYLTPTKYKFNQRYLSSSIKSQILSPIWITYSLGVRSHSIAWGRLFRSYAYHNLVIGAFVGLMAFKSRALDQYYELKYGIVSGKSVADIVKQYGLYIFHKANSYTNFIYLPNIVSMLLISISASTLSSMNLWNNKNFFKLYIKTIGFIAGFVTLYVNAQEFVPDFGYLRDKSEKNNIRTVSKTFLDGLNLYLFRLILLSKWRITKENHPSFRKLKLSSWYKIETILMCFGVYKIMTLNDFLKRHGGNTELESLPLIKGIEMIM</sequence>
<dbReference type="Proteomes" id="UP000094285">
    <property type="component" value="Unassembled WGS sequence"/>
</dbReference>
<evidence type="ECO:0000313" key="2">
    <source>
        <dbReference type="EMBL" id="ODV78982.1"/>
    </source>
</evidence>
<dbReference type="EMBL" id="KV453912">
    <property type="protein sequence ID" value="ODV78982.1"/>
    <property type="molecule type" value="Genomic_DNA"/>
</dbReference>
<feature type="transmembrane region" description="Helical" evidence="1">
    <location>
        <begin position="199"/>
        <end position="215"/>
    </location>
</feature>
<dbReference type="GeneID" id="30984044"/>